<reference evidence="2 3" key="1">
    <citation type="submission" date="2017-02" db="EMBL/GenBank/DDBJ databases">
        <title>The new phylogeny of genus Mycobacterium.</title>
        <authorList>
            <person name="Tortoli E."/>
            <person name="Trovato A."/>
            <person name="Cirillo D.M."/>
        </authorList>
    </citation>
    <scope>NUCLEOTIDE SEQUENCE [LARGE SCALE GENOMIC DNA]</scope>
    <source>
        <strain evidence="2 3">RW6</strain>
    </source>
</reference>
<dbReference type="PANTHER" id="PTHR36151">
    <property type="entry name" value="BLR2777 PROTEIN"/>
    <property type="match status" value="1"/>
</dbReference>
<dbReference type="Pfam" id="PF09995">
    <property type="entry name" value="MPAB_Lcp_cat"/>
    <property type="match status" value="1"/>
</dbReference>
<organism evidence="2 3">
    <name type="scientific">Mycobacterium aquaticum</name>
    <dbReference type="NCBI Taxonomy" id="1927124"/>
    <lineage>
        <taxon>Bacteria</taxon>
        <taxon>Bacillati</taxon>
        <taxon>Actinomycetota</taxon>
        <taxon>Actinomycetes</taxon>
        <taxon>Mycobacteriales</taxon>
        <taxon>Mycobacteriaceae</taxon>
        <taxon>Mycobacterium</taxon>
    </lineage>
</organism>
<comment type="caution">
    <text evidence="2">The sequence shown here is derived from an EMBL/GenBank/DDBJ whole genome shotgun (WGS) entry which is preliminary data.</text>
</comment>
<feature type="domain" description="ER-bound oxygenase mpaB/mpaB'/Rubber oxygenase catalytic" evidence="1">
    <location>
        <begin position="19"/>
        <end position="242"/>
    </location>
</feature>
<sequence length="275" mass="31093">MRLGPPRRPRRVVDLLNPAAVLLPAANVVMQLSSPGVGYGVLESPVDSGNVYKHPFKRARTTGTYLAAATLGTDSDRALIRAEVDKVHALVRSQASSPVSYNAFDPKLQLWVAACLYRYYVDMHEFLYGPLDDASADAIYADARALGTTLQVRDGMWPADRQAFDEYWKQSLDGLHIDPPVREHLHGVAAMAFLPAPLRLLAGRFNLFATTGFLPQAFRDHMQLTWTAEQQRRFDLLLTGLRVADRVIPRDLWIFGYRLYLWDMRSRARRGRRVV</sequence>
<dbReference type="PANTHER" id="PTHR36151:SF3">
    <property type="entry name" value="ER-BOUND OXYGENASE MPAB_MPAB'_RUBBER OXYGENASE CATALYTIC DOMAIN-CONTAINING PROTEIN"/>
    <property type="match status" value="1"/>
</dbReference>
<evidence type="ECO:0000313" key="2">
    <source>
        <dbReference type="EMBL" id="ORA40110.1"/>
    </source>
</evidence>
<keyword evidence="3" id="KW-1185">Reference proteome</keyword>
<dbReference type="InterPro" id="IPR018713">
    <property type="entry name" value="MPAB/Lcp_cat_dom"/>
</dbReference>
<dbReference type="STRING" id="1927124.BST13_01865"/>
<dbReference type="AlphaFoldDB" id="A0A1X0BCQ8"/>
<dbReference type="EMBL" id="MVHF01000001">
    <property type="protein sequence ID" value="ORA40110.1"/>
    <property type="molecule type" value="Genomic_DNA"/>
</dbReference>
<proteinExistence type="predicted"/>
<gene>
    <name evidence="2" type="ORF">BST13_01865</name>
</gene>
<accession>A0A1X0BCQ8</accession>
<evidence type="ECO:0000259" key="1">
    <source>
        <dbReference type="Pfam" id="PF09995"/>
    </source>
</evidence>
<dbReference type="GO" id="GO:0016491">
    <property type="term" value="F:oxidoreductase activity"/>
    <property type="evidence" value="ECO:0007669"/>
    <property type="project" value="InterPro"/>
</dbReference>
<evidence type="ECO:0000313" key="3">
    <source>
        <dbReference type="Proteomes" id="UP000192448"/>
    </source>
</evidence>
<dbReference type="RefSeq" id="WP_083159990.1">
    <property type="nucleotide sequence ID" value="NZ_MVHF01000001.1"/>
</dbReference>
<name>A0A1X0BCQ8_9MYCO</name>
<dbReference type="Proteomes" id="UP000192448">
    <property type="component" value="Unassembled WGS sequence"/>
</dbReference>
<dbReference type="OrthoDB" id="3422701at2"/>
<protein>
    <recommendedName>
        <fullName evidence="1">ER-bound oxygenase mpaB/mpaB'/Rubber oxygenase catalytic domain-containing protein</fullName>
    </recommendedName>
</protein>